<dbReference type="PANTHER" id="PTHR38788:SF3">
    <property type="entry name" value="CLR5 DOMAIN-CONTAINING PROTEIN"/>
    <property type="match status" value="1"/>
</dbReference>
<sequence length="430" mass="50350">MSTNTNACQDSEWELVRPHITRLYYDQSKPLREVRRIIHEKYNFDATPRMYKYRLQKWGLEKKFREKEVVQMALLKKQRDATGKQTKFIFRGRPVQWELVERYLYRRPDLQTKIKAGMLSMGDAIPDLVCRSPSPEPVLHVSNTLQYSDELLRLLRGYYESTFRAHTISSRSSADLATTTDIGSSIRCYRKLDQARAMILTKRMGFGFRILNRSLDDLRESMKNQDATLVFYLCDIASAFDQRHQELASTVNRHVCDLLLTTFGDAHPLVLLLRRLVRLSDDDRYHVIATVLEAVVDAFKQINGDNRTVERLKCHYFLLLDSMGLRDTNTRASFPVMDSTSIDAVSVAYLARLADRLSLRGHYEEADLELDMVFDWLQNPECRRETCWADLQLHYYHLRAHGSFLRGQFDEGKIWLKKVVEHSNQYFPDV</sequence>
<dbReference type="EMBL" id="JAGPYM010000013">
    <property type="protein sequence ID" value="KAH6888196.1"/>
    <property type="molecule type" value="Genomic_DNA"/>
</dbReference>
<evidence type="ECO:0000259" key="1">
    <source>
        <dbReference type="Pfam" id="PF14420"/>
    </source>
</evidence>
<reference evidence="2 3" key="1">
    <citation type="journal article" date="2021" name="Nat. Commun.">
        <title>Genetic determinants of endophytism in the Arabidopsis root mycobiome.</title>
        <authorList>
            <person name="Mesny F."/>
            <person name="Miyauchi S."/>
            <person name="Thiergart T."/>
            <person name="Pickel B."/>
            <person name="Atanasova L."/>
            <person name="Karlsson M."/>
            <person name="Huettel B."/>
            <person name="Barry K.W."/>
            <person name="Haridas S."/>
            <person name="Chen C."/>
            <person name="Bauer D."/>
            <person name="Andreopoulos W."/>
            <person name="Pangilinan J."/>
            <person name="LaButti K."/>
            <person name="Riley R."/>
            <person name="Lipzen A."/>
            <person name="Clum A."/>
            <person name="Drula E."/>
            <person name="Henrissat B."/>
            <person name="Kohler A."/>
            <person name="Grigoriev I.V."/>
            <person name="Martin F.M."/>
            <person name="Hacquard S."/>
        </authorList>
    </citation>
    <scope>NUCLEOTIDE SEQUENCE [LARGE SCALE GENOMIC DNA]</scope>
    <source>
        <strain evidence="2 3">MPI-CAGE-CH-0241</strain>
    </source>
</reference>
<gene>
    <name evidence="2" type="ORF">B0T10DRAFT_607364</name>
</gene>
<evidence type="ECO:0000313" key="2">
    <source>
        <dbReference type="EMBL" id="KAH6888196.1"/>
    </source>
</evidence>
<dbReference type="OrthoDB" id="5308957at2759"/>
<dbReference type="AlphaFoldDB" id="A0A9P8W3A5"/>
<dbReference type="Pfam" id="PF14420">
    <property type="entry name" value="Clr5"/>
    <property type="match status" value="1"/>
</dbReference>
<evidence type="ECO:0000313" key="3">
    <source>
        <dbReference type="Proteomes" id="UP000777438"/>
    </source>
</evidence>
<organism evidence="2 3">
    <name type="scientific">Thelonectria olida</name>
    <dbReference type="NCBI Taxonomy" id="1576542"/>
    <lineage>
        <taxon>Eukaryota</taxon>
        <taxon>Fungi</taxon>
        <taxon>Dikarya</taxon>
        <taxon>Ascomycota</taxon>
        <taxon>Pezizomycotina</taxon>
        <taxon>Sordariomycetes</taxon>
        <taxon>Hypocreomycetidae</taxon>
        <taxon>Hypocreales</taxon>
        <taxon>Nectriaceae</taxon>
        <taxon>Thelonectria</taxon>
    </lineage>
</organism>
<comment type="caution">
    <text evidence="2">The sequence shown here is derived from an EMBL/GenBank/DDBJ whole genome shotgun (WGS) entry which is preliminary data.</text>
</comment>
<dbReference type="InterPro" id="IPR025676">
    <property type="entry name" value="Clr5_dom"/>
</dbReference>
<accession>A0A9P8W3A5</accession>
<proteinExistence type="predicted"/>
<dbReference type="PANTHER" id="PTHR38788">
    <property type="entry name" value="CLR5 DOMAIN-CONTAINING PROTEIN"/>
    <property type="match status" value="1"/>
</dbReference>
<dbReference type="Proteomes" id="UP000777438">
    <property type="component" value="Unassembled WGS sequence"/>
</dbReference>
<protein>
    <submittedName>
        <fullName evidence="2">Clr5 domain-containing protein</fullName>
    </submittedName>
</protein>
<keyword evidence="3" id="KW-1185">Reference proteome</keyword>
<feature type="domain" description="Clr5" evidence="1">
    <location>
        <begin position="10"/>
        <end position="62"/>
    </location>
</feature>
<name>A0A9P8W3A5_9HYPO</name>